<comment type="caution">
    <text evidence="4">The sequence shown here is derived from an EMBL/GenBank/DDBJ whole genome shotgun (WGS) entry which is preliminary data.</text>
</comment>
<evidence type="ECO:0000313" key="4">
    <source>
        <dbReference type="EMBL" id="RNJ47919.1"/>
    </source>
</evidence>
<reference evidence="4 5" key="1">
    <citation type="submission" date="2018-08" db="EMBL/GenBank/DDBJ databases">
        <title>Genome sequence of Methylocystis hirsuta CSC1, a methanotroph able to accumulate PHAs.</title>
        <authorList>
            <person name="Bordel S."/>
            <person name="Rodriguez E."/>
            <person name="Gancedo J."/>
            <person name="Munoz R."/>
        </authorList>
    </citation>
    <scope>NUCLEOTIDE SEQUENCE [LARGE SCALE GENOMIC DNA]</scope>
    <source>
        <strain evidence="4 5">CSC1</strain>
    </source>
</reference>
<name>A0A3M9XIL1_9HYPH</name>
<comment type="similarity">
    <text evidence="1 2">Belongs to the small heat shock protein (HSP20) family.</text>
</comment>
<accession>A0A3M9XIL1</accession>
<dbReference type="InterPro" id="IPR008978">
    <property type="entry name" value="HSP20-like_chaperone"/>
</dbReference>
<dbReference type="PROSITE" id="PS01031">
    <property type="entry name" value="SHSP"/>
    <property type="match status" value="1"/>
</dbReference>
<dbReference type="CDD" id="cd06464">
    <property type="entry name" value="ACD_sHsps-like"/>
    <property type="match status" value="1"/>
</dbReference>
<dbReference type="InterPro" id="IPR002068">
    <property type="entry name" value="A-crystallin/Hsp20_dom"/>
</dbReference>
<sequence>MANKETKLPVKKEPAAPPPYSGFFELHPFNALRRQIDRVFEGFPLRKSVTEFEPFERFLEGWPATPPVDLVEKDKAYEITAELPGLDHKNVELKLSNGVLTISGEKKEEKEGKEEGYYFSERRYGSFKRAFRLPEGVDADKIEASFDKGVLTITLPKTSEAQKAEKKIAISTK</sequence>
<feature type="domain" description="SHSP" evidence="3">
    <location>
        <begin position="59"/>
        <end position="173"/>
    </location>
</feature>
<organism evidence="4 5">
    <name type="scientific">Methylocystis hirsuta</name>
    <dbReference type="NCBI Taxonomy" id="369798"/>
    <lineage>
        <taxon>Bacteria</taxon>
        <taxon>Pseudomonadati</taxon>
        <taxon>Pseudomonadota</taxon>
        <taxon>Alphaproteobacteria</taxon>
        <taxon>Hyphomicrobiales</taxon>
        <taxon>Methylocystaceae</taxon>
        <taxon>Methylocystis</taxon>
    </lineage>
</organism>
<dbReference type="OrthoDB" id="9808910at2"/>
<gene>
    <name evidence="4" type="ORF">D1O30_20935</name>
</gene>
<evidence type="ECO:0000259" key="3">
    <source>
        <dbReference type="PROSITE" id="PS01031"/>
    </source>
</evidence>
<dbReference type="RefSeq" id="WP_123178011.1">
    <property type="nucleotide sequence ID" value="NZ_QWDD01000004.1"/>
</dbReference>
<dbReference type="Gene3D" id="2.60.40.790">
    <property type="match status" value="1"/>
</dbReference>
<evidence type="ECO:0000256" key="1">
    <source>
        <dbReference type="PROSITE-ProRule" id="PRU00285"/>
    </source>
</evidence>
<dbReference type="SUPFAM" id="SSF49764">
    <property type="entry name" value="HSP20-like chaperones"/>
    <property type="match status" value="1"/>
</dbReference>
<keyword evidence="5" id="KW-1185">Reference proteome</keyword>
<proteinExistence type="inferred from homology"/>
<dbReference type="PANTHER" id="PTHR11527">
    <property type="entry name" value="HEAT-SHOCK PROTEIN 20 FAMILY MEMBER"/>
    <property type="match status" value="1"/>
</dbReference>
<dbReference type="InterPro" id="IPR031107">
    <property type="entry name" value="Small_HSP"/>
</dbReference>
<evidence type="ECO:0000313" key="5">
    <source>
        <dbReference type="Proteomes" id="UP000268623"/>
    </source>
</evidence>
<protein>
    <submittedName>
        <fullName evidence="4">Hsp20/alpha crystallin family protein</fullName>
    </submittedName>
</protein>
<evidence type="ECO:0000256" key="2">
    <source>
        <dbReference type="RuleBase" id="RU003616"/>
    </source>
</evidence>
<dbReference type="Pfam" id="PF00011">
    <property type="entry name" value="HSP20"/>
    <property type="match status" value="1"/>
</dbReference>
<dbReference type="Proteomes" id="UP000268623">
    <property type="component" value="Unassembled WGS sequence"/>
</dbReference>
<dbReference type="AlphaFoldDB" id="A0A3M9XIL1"/>
<dbReference type="EMBL" id="QWDD01000004">
    <property type="protein sequence ID" value="RNJ47919.1"/>
    <property type="molecule type" value="Genomic_DNA"/>
</dbReference>